<organism evidence="16 17">
    <name type="scientific">Adineta steineri</name>
    <dbReference type="NCBI Taxonomy" id="433720"/>
    <lineage>
        <taxon>Eukaryota</taxon>
        <taxon>Metazoa</taxon>
        <taxon>Spiralia</taxon>
        <taxon>Gnathifera</taxon>
        <taxon>Rotifera</taxon>
        <taxon>Eurotatoria</taxon>
        <taxon>Bdelloidea</taxon>
        <taxon>Adinetida</taxon>
        <taxon>Adinetidae</taxon>
        <taxon>Adineta</taxon>
    </lineage>
</organism>
<dbReference type="GO" id="GO:0005524">
    <property type="term" value="F:ATP binding"/>
    <property type="evidence" value="ECO:0007669"/>
    <property type="project" value="UniProtKB-KW"/>
</dbReference>
<dbReference type="InterPro" id="IPR006555">
    <property type="entry name" value="ATP-dep_Helicase_C"/>
</dbReference>
<dbReference type="CDD" id="cd18788">
    <property type="entry name" value="SF2_C_XPD"/>
    <property type="match status" value="1"/>
</dbReference>
<comment type="cofactor">
    <cofactor evidence="1">
        <name>[4Fe-4S] cluster</name>
        <dbReference type="ChEBI" id="CHEBI:49883"/>
    </cofactor>
</comment>
<proteinExistence type="inferred from homology"/>
<dbReference type="GO" id="GO:0051536">
    <property type="term" value="F:iron-sulfur cluster binding"/>
    <property type="evidence" value="ECO:0007669"/>
    <property type="project" value="UniProtKB-KW"/>
</dbReference>
<keyword evidence="10" id="KW-0411">Iron-sulfur</keyword>
<dbReference type="SMART" id="SM00491">
    <property type="entry name" value="HELICc2"/>
    <property type="match status" value="1"/>
</dbReference>
<keyword evidence="12" id="KW-0539">Nucleus</keyword>
<keyword evidence="5" id="KW-0547">Nucleotide-binding</keyword>
<dbReference type="InterPro" id="IPR045028">
    <property type="entry name" value="DinG/Rad3-like"/>
</dbReference>
<comment type="caution">
    <text evidence="16">The sequence shown here is derived from an EMBL/GenBank/DDBJ whole genome shotgun (WGS) entry which is preliminary data.</text>
</comment>
<evidence type="ECO:0000256" key="3">
    <source>
        <dbReference type="ARBA" id="ARBA00008435"/>
    </source>
</evidence>
<comment type="catalytic activity">
    <reaction evidence="14">
        <text>ATP + H2O = ADP + phosphate + H(+)</text>
        <dbReference type="Rhea" id="RHEA:13065"/>
        <dbReference type="ChEBI" id="CHEBI:15377"/>
        <dbReference type="ChEBI" id="CHEBI:15378"/>
        <dbReference type="ChEBI" id="CHEBI:30616"/>
        <dbReference type="ChEBI" id="CHEBI:43474"/>
        <dbReference type="ChEBI" id="CHEBI:456216"/>
        <dbReference type="EC" id="5.6.2.3"/>
    </reaction>
</comment>
<comment type="similarity">
    <text evidence="3">Belongs to the DEAD box helicase family. DEAH subfamily. DDX11/CHL1 sub-subfamily.</text>
</comment>
<evidence type="ECO:0000256" key="14">
    <source>
        <dbReference type="ARBA" id="ARBA00048954"/>
    </source>
</evidence>
<dbReference type="EC" id="5.6.2.3" evidence="13"/>
<dbReference type="GO" id="GO:0006139">
    <property type="term" value="P:nucleobase-containing compound metabolic process"/>
    <property type="evidence" value="ECO:0007669"/>
    <property type="project" value="InterPro"/>
</dbReference>
<keyword evidence="11" id="KW-0413">Isomerase</keyword>
<evidence type="ECO:0000256" key="2">
    <source>
        <dbReference type="ARBA" id="ARBA00004123"/>
    </source>
</evidence>
<dbReference type="InterPro" id="IPR027417">
    <property type="entry name" value="P-loop_NTPase"/>
</dbReference>
<comment type="subcellular location">
    <subcellularLocation>
        <location evidence="2">Nucleus</location>
    </subcellularLocation>
</comment>
<dbReference type="OrthoDB" id="267079at2759"/>
<evidence type="ECO:0000313" key="17">
    <source>
        <dbReference type="Proteomes" id="UP000663891"/>
    </source>
</evidence>
<keyword evidence="6" id="KW-0378">Hydrolase</keyword>
<name>A0A813X531_9BILA</name>
<feature type="domain" description="Helicase ATP-binding" evidence="15">
    <location>
        <begin position="115"/>
        <end position="532"/>
    </location>
</feature>
<dbReference type="InterPro" id="IPR010614">
    <property type="entry name" value="RAD3-like_helicase_DEAD"/>
</dbReference>
<dbReference type="SMART" id="SM00488">
    <property type="entry name" value="DEXDc2"/>
    <property type="match status" value="1"/>
</dbReference>
<dbReference type="AlphaFoldDB" id="A0A813X531"/>
<evidence type="ECO:0000259" key="15">
    <source>
        <dbReference type="PROSITE" id="PS51193"/>
    </source>
</evidence>
<dbReference type="EMBL" id="CAJNON010000047">
    <property type="protein sequence ID" value="CAF0865351.1"/>
    <property type="molecule type" value="Genomic_DNA"/>
</dbReference>
<dbReference type="Pfam" id="PF06733">
    <property type="entry name" value="DEAD_2"/>
    <property type="match status" value="1"/>
</dbReference>
<accession>A0A813X531</accession>
<dbReference type="GO" id="GO:0034085">
    <property type="term" value="P:establishment of sister chromatid cohesion"/>
    <property type="evidence" value="ECO:0007669"/>
    <property type="project" value="TreeGrafter"/>
</dbReference>
<dbReference type="PROSITE" id="PS51193">
    <property type="entry name" value="HELICASE_ATP_BIND_2"/>
    <property type="match status" value="1"/>
</dbReference>
<evidence type="ECO:0000256" key="9">
    <source>
        <dbReference type="ARBA" id="ARBA00023004"/>
    </source>
</evidence>
<gene>
    <name evidence="16" type="ORF">VCS650_LOCUS7423</name>
</gene>
<keyword evidence="7" id="KW-0347">Helicase</keyword>
<dbReference type="GO" id="GO:0043139">
    <property type="term" value="F:5'-3' DNA helicase activity"/>
    <property type="evidence" value="ECO:0007669"/>
    <property type="project" value="UniProtKB-EC"/>
</dbReference>
<evidence type="ECO:0000256" key="10">
    <source>
        <dbReference type="ARBA" id="ARBA00023014"/>
    </source>
</evidence>
<keyword evidence="9" id="KW-0408">Iron</keyword>
<dbReference type="GO" id="GO:0003677">
    <property type="term" value="F:DNA binding"/>
    <property type="evidence" value="ECO:0007669"/>
    <property type="project" value="InterPro"/>
</dbReference>
<evidence type="ECO:0000256" key="5">
    <source>
        <dbReference type="ARBA" id="ARBA00022741"/>
    </source>
</evidence>
<evidence type="ECO:0000256" key="11">
    <source>
        <dbReference type="ARBA" id="ARBA00023235"/>
    </source>
</evidence>
<evidence type="ECO:0000256" key="12">
    <source>
        <dbReference type="ARBA" id="ARBA00023242"/>
    </source>
</evidence>
<sequence>MSSKFDDDDINDDELLAACNDDITTKKTDLIVPIVEISSFGFPFEPYQIQVDFMRSLCSTLQQSKHGIFESPTGTMTNQISSKFDDDDINDDELLAACNDDITTKKPALTVPIVEISSFGFPFEPYQIQVDFMRSLYSTLQQSKHGIFESPTGTGKSLSIICGSLRWLFDEIQSWKDEYEELSKPIESKNDSSSDDWLKRIMKRKEEEVIREKRRDELKVKIDLEDQYANASKNTLAASIKKTKRDFDAKYRQLFNSELLQNSDNDSPTSKDQFKIDNDDELSDEELLIKDTDTKTLFDDMDSPTKTDKTGLRDKKVHIQKIFYCTRTHSQISQFIGEIQKTKFVDQLRLVALGSRQNLCINESVLKLKSITLINEKCLDLQKQKKEKKTTKGKRQKTACGCAFLQQDRVECLSNDILSDVQDIEDVVKLGRELNTCPYYATRAAIAAAHLVVLPYQTLMHKSTREACGIEMRDNIVIIDEAHNLPDAICSMHSNDITGNQLIDSYGQLSRYHEKYKARLTAKNLLSIKQLLDVQLNLIKTLCSQENLPVVYDSEKWSNLVISSNSTEKSTTFDLIDYLCDAGIHVNLFQLIDYIKTNELTKKLHGFMSKYPVTKNELSDEKKTTESALQKLLQKQTQKQLPANTLDEEQLNKESTEYRISNSFAIFAQFLQALTNPRDDGKVIVTTKETLGQCSIRFFALRTSSFFNEIVNEARSVIVAGGTMRPISEFIDHLFLACGQPEEKILQLSSNHIVPSENVLAVALPSGPKNIEFEFTAANRSNTAMMDELGRVLISLCSTIPDGLVVFFCSYDHLQKTYAYFEKTFVLNKIVAKKKIFMEPKRTSDVDNILTNYTKSIKNGTGGLLFSIVGGKMSEGINFSDELARCVCVVGMPYPNIGSAEMIEKMRYLDSMKLKSTTTGDNTGRAYYENTCWKAINQSIGRAIRHRGDYACLLLIDKRYSKTNIPSKLPHWLANSFYQMNNFIQISNSIQQFFTRRSNNQTSL</sequence>
<evidence type="ECO:0000256" key="1">
    <source>
        <dbReference type="ARBA" id="ARBA00001966"/>
    </source>
</evidence>
<evidence type="ECO:0000256" key="7">
    <source>
        <dbReference type="ARBA" id="ARBA00022806"/>
    </source>
</evidence>
<keyword evidence="4" id="KW-0479">Metal-binding</keyword>
<dbReference type="GO" id="GO:0016818">
    <property type="term" value="F:hydrolase activity, acting on acid anhydrides, in phosphorus-containing anhydrides"/>
    <property type="evidence" value="ECO:0007669"/>
    <property type="project" value="InterPro"/>
</dbReference>
<dbReference type="PANTHER" id="PTHR11472">
    <property type="entry name" value="DNA REPAIR DEAD HELICASE RAD3/XP-D SUBFAMILY MEMBER"/>
    <property type="match status" value="1"/>
</dbReference>
<dbReference type="GO" id="GO:0005634">
    <property type="term" value="C:nucleus"/>
    <property type="evidence" value="ECO:0007669"/>
    <property type="project" value="UniProtKB-SubCell"/>
</dbReference>
<evidence type="ECO:0000256" key="13">
    <source>
        <dbReference type="ARBA" id="ARBA00044969"/>
    </source>
</evidence>
<keyword evidence="8" id="KW-0067">ATP-binding</keyword>
<dbReference type="FunFam" id="3.40.50.300:FF:001372">
    <property type="entry name" value="ATP-dependent DNA helicase chl1"/>
    <property type="match status" value="1"/>
</dbReference>
<evidence type="ECO:0000256" key="6">
    <source>
        <dbReference type="ARBA" id="ARBA00022801"/>
    </source>
</evidence>
<dbReference type="PANTHER" id="PTHR11472:SF41">
    <property type="entry name" value="ATP-DEPENDENT DNA HELICASE DDX11-RELATED"/>
    <property type="match status" value="1"/>
</dbReference>
<reference evidence="16" key="1">
    <citation type="submission" date="2021-02" db="EMBL/GenBank/DDBJ databases">
        <authorList>
            <person name="Nowell W R."/>
        </authorList>
    </citation>
    <scope>NUCLEOTIDE SEQUENCE</scope>
</reference>
<dbReference type="Pfam" id="PF13307">
    <property type="entry name" value="Helicase_C_2"/>
    <property type="match status" value="1"/>
</dbReference>
<dbReference type="InterPro" id="IPR006554">
    <property type="entry name" value="Helicase-like_DEXD_c2"/>
</dbReference>
<evidence type="ECO:0000256" key="8">
    <source>
        <dbReference type="ARBA" id="ARBA00022840"/>
    </source>
</evidence>
<dbReference type="InterPro" id="IPR013020">
    <property type="entry name" value="Rad3/Chl1-like"/>
</dbReference>
<dbReference type="Proteomes" id="UP000663891">
    <property type="component" value="Unassembled WGS sequence"/>
</dbReference>
<dbReference type="SUPFAM" id="SSF52540">
    <property type="entry name" value="P-loop containing nucleoside triphosphate hydrolases"/>
    <property type="match status" value="1"/>
</dbReference>
<dbReference type="InterPro" id="IPR014013">
    <property type="entry name" value="Helic_SF1/SF2_ATP-bd_DinG/Rad3"/>
</dbReference>
<protein>
    <recommendedName>
        <fullName evidence="13">DNA 5'-3' helicase</fullName>
        <ecNumber evidence="13">5.6.2.3</ecNumber>
    </recommendedName>
</protein>
<dbReference type="GO" id="GO:0046872">
    <property type="term" value="F:metal ion binding"/>
    <property type="evidence" value="ECO:0007669"/>
    <property type="project" value="UniProtKB-KW"/>
</dbReference>
<evidence type="ECO:0000313" key="16">
    <source>
        <dbReference type="EMBL" id="CAF0865351.1"/>
    </source>
</evidence>
<dbReference type="NCBIfam" id="TIGR00604">
    <property type="entry name" value="rad3"/>
    <property type="match status" value="1"/>
</dbReference>
<dbReference type="Gene3D" id="3.40.50.300">
    <property type="entry name" value="P-loop containing nucleotide triphosphate hydrolases"/>
    <property type="match status" value="3"/>
</dbReference>
<evidence type="ECO:0000256" key="4">
    <source>
        <dbReference type="ARBA" id="ARBA00022723"/>
    </source>
</evidence>